<keyword evidence="1" id="KW-0472">Membrane</keyword>
<evidence type="ECO:0000256" key="1">
    <source>
        <dbReference type="SAM" id="Phobius"/>
    </source>
</evidence>
<dbReference type="AlphaFoldDB" id="A0A445JDW9"/>
<dbReference type="GO" id="GO:0003978">
    <property type="term" value="F:UDP-glucose 4-epimerase activity"/>
    <property type="evidence" value="ECO:0007669"/>
    <property type="project" value="UniProtKB-EC"/>
</dbReference>
<dbReference type="EMBL" id="QZWG01000008">
    <property type="protein sequence ID" value="RZB96640.1"/>
    <property type="molecule type" value="Genomic_DNA"/>
</dbReference>
<proteinExistence type="predicted"/>
<keyword evidence="1" id="KW-0812">Transmembrane</keyword>
<reference evidence="2 3" key="1">
    <citation type="submission" date="2018-09" db="EMBL/GenBank/DDBJ databases">
        <title>A high-quality reference genome of wild soybean provides a powerful tool to mine soybean genomes.</title>
        <authorList>
            <person name="Xie M."/>
            <person name="Chung C.Y.L."/>
            <person name="Li M.-W."/>
            <person name="Wong F.-L."/>
            <person name="Chan T.-F."/>
            <person name="Lam H.-M."/>
        </authorList>
    </citation>
    <scope>NUCLEOTIDE SEQUENCE [LARGE SCALE GENOMIC DNA]</scope>
    <source>
        <strain evidence="3">cv. W05</strain>
        <tissue evidence="2">Hypocotyl of etiolated seedlings</tissue>
    </source>
</reference>
<evidence type="ECO:0000313" key="3">
    <source>
        <dbReference type="Proteomes" id="UP000289340"/>
    </source>
</evidence>
<gene>
    <name evidence="2" type="ORF">D0Y65_020397</name>
</gene>
<accession>A0A445JDW9</accession>
<dbReference type="Proteomes" id="UP000289340">
    <property type="component" value="Chromosome 8"/>
</dbReference>
<sequence length="159" mass="17920">MDCTHRTLRHSLSLSLSLHQHSRPPFNFGPFHIRVQLSSHFLHNSIFHYFSPPSHLLFLFGLLNGNAVLLGGFVLPPVFSFAFNALRSNLVCMSFRRSILVLVYVDLGILDVFSMVHHVSVLNLFVNWSGSISFAKSVVGCLSRSVWGVELDLIIDIKE</sequence>
<name>A0A445JDW9_GLYSO</name>
<dbReference type="EC" id="5.1.3.2" evidence="2"/>
<organism evidence="2 3">
    <name type="scientific">Glycine soja</name>
    <name type="common">Wild soybean</name>
    <dbReference type="NCBI Taxonomy" id="3848"/>
    <lineage>
        <taxon>Eukaryota</taxon>
        <taxon>Viridiplantae</taxon>
        <taxon>Streptophyta</taxon>
        <taxon>Embryophyta</taxon>
        <taxon>Tracheophyta</taxon>
        <taxon>Spermatophyta</taxon>
        <taxon>Magnoliopsida</taxon>
        <taxon>eudicotyledons</taxon>
        <taxon>Gunneridae</taxon>
        <taxon>Pentapetalae</taxon>
        <taxon>rosids</taxon>
        <taxon>fabids</taxon>
        <taxon>Fabales</taxon>
        <taxon>Fabaceae</taxon>
        <taxon>Papilionoideae</taxon>
        <taxon>50 kb inversion clade</taxon>
        <taxon>NPAAA clade</taxon>
        <taxon>indigoferoid/millettioid clade</taxon>
        <taxon>Phaseoleae</taxon>
        <taxon>Glycine</taxon>
        <taxon>Glycine subgen. Soja</taxon>
    </lineage>
</organism>
<protein>
    <submittedName>
        <fullName evidence="2">UDP-arabinose 4-epimerase 1 isoform D</fullName>
        <ecNumber evidence="2">5.1.3.2</ecNumber>
    </submittedName>
</protein>
<feature type="transmembrane region" description="Helical" evidence="1">
    <location>
        <begin position="57"/>
        <end position="86"/>
    </location>
</feature>
<keyword evidence="2" id="KW-0413">Isomerase</keyword>
<keyword evidence="3" id="KW-1185">Reference proteome</keyword>
<evidence type="ECO:0000313" key="2">
    <source>
        <dbReference type="EMBL" id="RZB96640.1"/>
    </source>
</evidence>
<feature type="transmembrane region" description="Helical" evidence="1">
    <location>
        <begin position="98"/>
        <end position="119"/>
    </location>
</feature>
<keyword evidence="1" id="KW-1133">Transmembrane helix</keyword>
<comment type="caution">
    <text evidence="2">The sequence shown here is derived from an EMBL/GenBank/DDBJ whole genome shotgun (WGS) entry which is preliminary data.</text>
</comment>